<dbReference type="Proteomes" id="UP000800040">
    <property type="component" value="Unassembled WGS sequence"/>
</dbReference>
<feature type="domain" description="Acid ceramidase N-terminal" evidence="3">
    <location>
        <begin position="42"/>
        <end position="97"/>
    </location>
</feature>
<proteinExistence type="predicted"/>
<evidence type="ECO:0000256" key="2">
    <source>
        <dbReference type="SAM" id="MobiDB-lite"/>
    </source>
</evidence>
<accession>A0A6A5JY29</accession>
<protein>
    <recommendedName>
        <fullName evidence="1">ceramidase</fullName>
        <ecNumber evidence="1">3.5.1.23</ecNumber>
    </recommendedName>
</protein>
<dbReference type="PANTHER" id="PTHR28583:SF1">
    <property type="entry name" value="ACID CERAMIDASE"/>
    <property type="match status" value="1"/>
</dbReference>
<dbReference type="OrthoDB" id="5273684at2759"/>
<evidence type="ECO:0000259" key="3">
    <source>
        <dbReference type="Pfam" id="PF15508"/>
    </source>
</evidence>
<organism evidence="4 5">
    <name type="scientific">Decorospora gaudefroyi</name>
    <dbReference type="NCBI Taxonomy" id="184978"/>
    <lineage>
        <taxon>Eukaryota</taxon>
        <taxon>Fungi</taxon>
        <taxon>Dikarya</taxon>
        <taxon>Ascomycota</taxon>
        <taxon>Pezizomycotina</taxon>
        <taxon>Dothideomycetes</taxon>
        <taxon>Pleosporomycetidae</taxon>
        <taxon>Pleosporales</taxon>
        <taxon>Pleosporineae</taxon>
        <taxon>Pleosporaceae</taxon>
        <taxon>Decorospora</taxon>
    </lineage>
</organism>
<dbReference type="InterPro" id="IPR029130">
    <property type="entry name" value="Acid_ceramidase_N"/>
</dbReference>
<name>A0A6A5JY29_9PLEO</name>
<gene>
    <name evidence="4" type="ORF">BDW02DRAFT_574177</name>
</gene>
<dbReference type="Pfam" id="PF15508">
    <property type="entry name" value="NAAA-beta"/>
    <property type="match status" value="1"/>
</dbReference>
<dbReference type="EMBL" id="ML975457">
    <property type="protein sequence ID" value="KAF1829239.1"/>
    <property type="molecule type" value="Genomic_DNA"/>
</dbReference>
<dbReference type="EC" id="3.5.1.23" evidence="1"/>
<dbReference type="GO" id="GO:0017040">
    <property type="term" value="F:N-acylsphingosine amidohydrolase activity"/>
    <property type="evidence" value="ECO:0007669"/>
    <property type="project" value="UniProtKB-EC"/>
</dbReference>
<evidence type="ECO:0000256" key="1">
    <source>
        <dbReference type="ARBA" id="ARBA00011891"/>
    </source>
</evidence>
<dbReference type="AlphaFoldDB" id="A0A6A5JY29"/>
<evidence type="ECO:0000313" key="5">
    <source>
        <dbReference type="Proteomes" id="UP000800040"/>
    </source>
</evidence>
<evidence type="ECO:0000313" key="4">
    <source>
        <dbReference type="EMBL" id="KAF1829239.1"/>
    </source>
</evidence>
<keyword evidence="5" id="KW-1185">Reference proteome</keyword>
<reference evidence="4" key="1">
    <citation type="submission" date="2020-01" db="EMBL/GenBank/DDBJ databases">
        <authorList>
            <consortium name="DOE Joint Genome Institute"/>
            <person name="Haridas S."/>
            <person name="Albert R."/>
            <person name="Binder M."/>
            <person name="Bloem J."/>
            <person name="Labutti K."/>
            <person name="Salamov A."/>
            <person name="Andreopoulos B."/>
            <person name="Baker S.E."/>
            <person name="Barry K."/>
            <person name="Bills G."/>
            <person name="Bluhm B.H."/>
            <person name="Cannon C."/>
            <person name="Castanera R."/>
            <person name="Culley D.E."/>
            <person name="Daum C."/>
            <person name="Ezra D."/>
            <person name="Gonzalez J.B."/>
            <person name="Henrissat B."/>
            <person name="Kuo A."/>
            <person name="Liang C."/>
            <person name="Lipzen A."/>
            <person name="Lutzoni F."/>
            <person name="Magnuson J."/>
            <person name="Mondo S."/>
            <person name="Nolan M."/>
            <person name="Ohm R."/>
            <person name="Pangilinan J."/>
            <person name="Park H.-J."/>
            <person name="Ramirez L."/>
            <person name="Alfaro M."/>
            <person name="Sun H."/>
            <person name="Tritt A."/>
            <person name="Yoshinaga Y."/>
            <person name="Zwiers L.-H."/>
            <person name="Turgeon B.G."/>
            <person name="Goodwin S.B."/>
            <person name="Spatafora J.W."/>
            <person name="Crous P.W."/>
            <person name="Grigoriev I.V."/>
        </authorList>
    </citation>
    <scope>NUCLEOTIDE SEQUENCE</scope>
    <source>
        <strain evidence="4">P77</strain>
    </source>
</reference>
<feature type="region of interest" description="Disordered" evidence="2">
    <location>
        <begin position="1"/>
        <end position="24"/>
    </location>
</feature>
<dbReference type="PANTHER" id="PTHR28583">
    <property type="entry name" value="ACID AMIDASE"/>
    <property type="match status" value="1"/>
</dbReference>
<sequence length="449" mass="51034">MPPQLRQRTSRVKPLSYAPSSHTSSIQDHLLMEDIASPTSSTPPVYTIDLSLPPCERYVQVTTDYKHILGQMPCLYDETVEHLRLPAWFFHFLGRLLLRRLYSDEQTAELKGISAACGLPMYLLVAYNVFLDLLMGCTSGGVMVADRGGPTMMHFRTLDWSMPLLRQVIVQFDFVESPGGEVIARTIGYVGFVGVLTGVRKGMSASLNFRPYHNAHGLSWTNIRYYWNTLMVLMGKRPSISTILRDCLLPRPSEHRLRRRLRKHRDEEGDSLTAAALAPYTPAFVDKVLPTMTTSVAYLIFCTGDETLILEKDFRSAKVLRSSSFINTTNHDVSFEATSDPQAAQSQAGHTQARAHGFLQASMQEVVDESIMRKICLRNKWLEWSEDQTRKMALGLHTAAGVRLEQLKEWLQAYPVCNEVTHFVCVMNPREGAFRWVKRFDEGEIEFQY</sequence>